<feature type="transmembrane region" description="Helical" evidence="2">
    <location>
        <begin position="46"/>
        <end position="65"/>
    </location>
</feature>
<name>A0ABU0LIM3_XANAG</name>
<evidence type="ECO:0000256" key="1">
    <source>
        <dbReference type="SAM" id="MobiDB-lite"/>
    </source>
</evidence>
<sequence length="226" mass="25209">MDEIHQKELGPFSHFLDGIWRHFSAAAAGSLAIAGAWVVVQGEFAIYMLPASVLVTQFASGVYGLREWRRTERLKRLYDSPRCQDYLRSMEQRARGVVASQRGTVWVVMDPDSLDNVSQVRILSDREYQLFRAQGIAAGRSMDEVRIRNGSLGLTQVREGREHYPRSVDIDLERAPVRGPTGRIERWTKEGEEYARGLQRTAQRRTGGASIAEAGKSVSPSSASAG</sequence>
<dbReference type="Proteomes" id="UP001241747">
    <property type="component" value="Unassembled WGS sequence"/>
</dbReference>
<gene>
    <name evidence="3" type="ORF">QOZ94_003769</name>
</gene>
<organism evidence="3 4">
    <name type="scientific">Xanthobacter agilis</name>
    <dbReference type="NCBI Taxonomy" id="47492"/>
    <lineage>
        <taxon>Bacteria</taxon>
        <taxon>Pseudomonadati</taxon>
        <taxon>Pseudomonadota</taxon>
        <taxon>Alphaproteobacteria</taxon>
        <taxon>Hyphomicrobiales</taxon>
        <taxon>Xanthobacteraceae</taxon>
        <taxon>Xanthobacter</taxon>
    </lineage>
</organism>
<feature type="transmembrane region" description="Helical" evidence="2">
    <location>
        <begin position="20"/>
        <end position="40"/>
    </location>
</feature>
<keyword evidence="2" id="KW-0472">Membrane</keyword>
<dbReference type="RefSeq" id="WP_237346559.1">
    <property type="nucleotide sequence ID" value="NZ_JABWGX010000020.1"/>
</dbReference>
<evidence type="ECO:0000313" key="4">
    <source>
        <dbReference type="Proteomes" id="UP001241747"/>
    </source>
</evidence>
<keyword evidence="4" id="KW-1185">Reference proteome</keyword>
<evidence type="ECO:0000256" key="2">
    <source>
        <dbReference type="SAM" id="Phobius"/>
    </source>
</evidence>
<feature type="region of interest" description="Disordered" evidence="1">
    <location>
        <begin position="188"/>
        <end position="226"/>
    </location>
</feature>
<keyword evidence="2" id="KW-0812">Transmembrane</keyword>
<protein>
    <submittedName>
        <fullName evidence="3">Uncharacterized protein</fullName>
    </submittedName>
</protein>
<reference evidence="3 4" key="1">
    <citation type="submission" date="2023-07" db="EMBL/GenBank/DDBJ databases">
        <title>Genomic Encyclopedia of Type Strains, Phase IV (KMG-IV): sequencing the most valuable type-strain genomes for metagenomic binning, comparative biology and taxonomic classification.</title>
        <authorList>
            <person name="Goeker M."/>
        </authorList>
    </citation>
    <scope>NUCLEOTIDE SEQUENCE [LARGE SCALE GENOMIC DNA]</scope>
    <source>
        <strain evidence="3 4">DSM 3770</strain>
    </source>
</reference>
<keyword evidence="2" id="KW-1133">Transmembrane helix</keyword>
<dbReference type="EMBL" id="JAUSVY010000011">
    <property type="protein sequence ID" value="MDQ0506954.1"/>
    <property type="molecule type" value="Genomic_DNA"/>
</dbReference>
<comment type="caution">
    <text evidence="3">The sequence shown here is derived from an EMBL/GenBank/DDBJ whole genome shotgun (WGS) entry which is preliminary data.</text>
</comment>
<proteinExistence type="predicted"/>
<evidence type="ECO:0000313" key="3">
    <source>
        <dbReference type="EMBL" id="MDQ0506954.1"/>
    </source>
</evidence>
<accession>A0ABU0LIM3</accession>